<evidence type="ECO:0000313" key="7">
    <source>
        <dbReference type="Proteomes" id="UP000317663"/>
    </source>
</evidence>
<keyword evidence="4" id="KW-0281">Fimbrium</keyword>
<dbReference type="PANTHER" id="PTHR33420:SF3">
    <property type="entry name" value="FIMBRIAL SUBUNIT ELFA"/>
    <property type="match status" value="1"/>
</dbReference>
<dbReference type="Gene3D" id="2.60.40.1090">
    <property type="entry name" value="Fimbrial-type adhesion domain"/>
    <property type="match status" value="1"/>
</dbReference>
<dbReference type="Pfam" id="PF00419">
    <property type="entry name" value="Fimbrial"/>
    <property type="match status" value="1"/>
</dbReference>
<dbReference type="OrthoDB" id="6502288at2"/>
<comment type="subcellular location">
    <subcellularLocation>
        <location evidence="1">Fimbrium</location>
    </subcellularLocation>
</comment>
<evidence type="ECO:0000256" key="4">
    <source>
        <dbReference type="ARBA" id="ARBA00023263"/>
    </source>
</evidence>
<evidence type="ECO:0000256" key="2">
    <source>
        <dbReference type="ARBA" id="ARBA00006671"/>
    </source>
</evidence>
<proteinExistence type="inferred from homology"/>
<dbReference type="Proteomes" id="UP000317663">
    <property type="component" value="Unassembled WGS sequence"/>
</dbReference>
<gene>
    <name evidence="6" type="ORF">EAH77_18335</name>
</gene>
<dbReference type="InterPro" id="IPR036937">
    <property type="entry name" value="Adhesion_dom_fimbrial_sf"/>
</dbReference>
<dbReference type="AlphaFoldDB" id="A0A502G9M5"/>
<dbReference type="SUPFAM" id="SSF49401">
    <property type="entry name" value="Bacterial adhesins"/>
    <property type="match status" value="1"/>
</dbReference>
<feature type="domain" description="Fimbrial-type adhesion" evidence="5">
    <location>
        <begin position="243"/>
        <end position="388"/>
    </location>
</feature>
<dbReference type="InterPro" id="IPR008966">
    <property type="entry name" value="Adhesion_dom_sf"/>
</dbReference>
<dbReference type="PANTHER" id="PTHR33420">
    <property type="entry name" value="FIMBRIAL SUBUNIT ELFA-RELATED"/>
    <property type="match status" value="1"/>
</dbReference>
<sequence length="389" mass="41623">MKNRLAPIAISLSRAALLLLGVVPAMGWAGVLHCDIDTGGAAPFSPYTRENPIAADQNTPDYTVLLSLDYAQFLPNMRLTCTSDGQEFDAPATFDGEISLSLSAVNDTALDWAGEAQTTNNGIKLKMYIKAVSINEETLANSYPPAKMAAGKNLGVEYPIVNGKNDTTLVQFGAQYNDGKTLYKYDQKYNFAIQSMRAELIKLGWMEYQSEAVIPPGAHLTFTIDGLNGAGTVDVPLGSGVYMAAPSCKLDNKHQTVDLGTYRKTSSGSFPQTGPLTRFGMDFTCSSYTNNVEFTFDDANSVLTARDSLVVHNADDGKKLEGIAVGLYDSDGKTVRTGVKQNLGIGQQGKNTANFQAAIEQTAAEVTDSAGKSFTGGITAKANITITYY</sequence>
<evidence type="ECO:0000256" key="3">
    <source>
        <dbReference type="ARBA" id="ARBA00022729"/>
    </source>
</evidence>
<reference evidence="6 7" key="1">
    <citation type="journal article" date="2019" name="Environ. Microbiol.">
        <title>Species interactions and distinct microbial communities in high Arctic permafrost affected cryosols are associated with the CH4 and CO2 gas fluxes.</title>
        <authorList>
            <person name="Altshuler I."/>
            <person name="Hamel J."/>
            <person name="Turney S."/>
            <person name="Magnuson E."/>
            <person name="Levesque R."/>
            <person name="Greer C."/>
            <person name="Whyte L.G."/>
        </authorList>
    </citation>
    <scope>NUCLEOTIDE SEQUENCE [LARGE SCALE GENOMIC DNA]</scope>
    <source>
        <strain evidence="6 7">E4</strain>
    </source>
</reference>
<dbReference type="EMBL" id="RCZD01000010">
    <property type="protein sequence ID" value="TPG58867.1"/>
    <property type="molecule type" value="Genomic_DNA"/>
</dbReference>
<accession>A0A502G9M5</accession>
<dbReference type="RefSeq" id="WP_140474239.1">
    <property type="nucleotide sequence ID" value="NZ_RCZD01000010.1"/>
</dbReference>
<comment type="caution">
    <text evidence="6">The sequence shown here is derived from an EMBL/GenBank/DDBJ whole genome shotgun (WGS) entry which is preliminary data.</text>
</comment>
<name>A0A502G9M5_9GAMM</name>
<dbReference type="GO" id="GO:0009289">
    <property type="term" value="C:pilus"/>
    <property type="evidence" value="ECO:0007669"/>
    <property type="project" value="UniProtKB-SubCell"/>
</dbReference>
<keyword evidence="7" id="KW-1185">Reference proteome</keyword>
<dbReference type="GO" id="GO:0043709">
    <property type="term" value="P:cell adhesion involved in single-species biofilm formation"/>
    <property type="evidence" value="ECO:0007669"/>
    <property type="project" value="TreeGrafter"/>
</dbReference>
<evidence type="ECO:0000256" key="1">
    <source>
        <dbReference type="ARBA" id="ARBA00004561"/>
    </source>
</evidence>
<evidence type="ECO:0000313" key="6">
    <source>
        <dbReference type="EMBL" id="TPG58867.1"/>
    </source>
</evidence>
<evidence type="ECO:0000259" key="5">
    <source>
        <dbReference type="Pfam" id="PF00419"/>
    </source>
</evidence>
<comment type="similarity">
    <text evidence="2">Belongs to the fimbrial protein family.</text>
</comment>
<protein>
    <submittedName>
        <fullName evidence="6">Type 1 fimbrial protein</fullName>
    </submittedName>
</protein>
<dbReference type="InterPro" id="IPR000259">
    <property type="entry name" value="Adhesion_dom_fimbrial"/>
</dbReference>
<keyword evidence="3" id="KW-0732">Signal</keyword>
<dbReference type="InterPro" id="IPR050263">
    <property type="entry name" value="Bact_Fimbrial_Adh_Pro"/>
</dbReference>
<organism evidence="6 7">
    <name type="scientific">Ewingella americana</name>
    <dbReference type="NCBI Taxonomy" id="41202"/>
    <lineage>
        <taxon>Bacteria</taxon>
        <taxon>Pseudomonadati</taxon>
        <taxon>Pseudomonadota</taxon>
        <taxon>Gammaproteobacteria</taxon>
        <taxon>Enterobacterales</taxon>
        <taxon>Yersiniaceae</taxon>
        <taxon>Ewingella</taxon>
    </lineage>
</organism>